<evidence type="ECO:0000259" key="1">
    <source>
        <dbReference type="SMART" id="SM00871"/>
    </source>
</evidence>
<gene>
    <name evidence="2" type="ordered locus">VS_1571</name>
</gene>
<dbReference type="InterPro" id="IPR011256">
    <property type="entry name" value="Reg_factor_effector_dom_sf"/>
</dbReference>
<dbReference type="AlphaFoldDB" id="B7VP07"/>
<dbReference type="PANTHER" id="PTHR36444:SF2">
    <property type="entry name" value="TRANSCRIPTIONAL REGULATOR PROTEIN YOBU-RELATED"/>
    <property type="match status" value="1"/>
</dbReference>
<evidence type="ECO:0000313" key="2">
    <source>
        <dbReference type="EMBL" id="CAV18739.1"/>
    </source>
</evidence>
<protein>
    <recommendedName>
        <fullName evidence="1">AraC effector-binding domain-containing protein</fullName>
    </recommendedName>
</protein>
<dbReference type="Proteomes" id="UP000009100">
    <property type="component" value="Chromosome 1"/>
</dbReference>
<dbReference type="HOGENOM" id="CLU_106591_0_1_6"/>
<dbReference type="EMBL" id="FM954972">
    <property type="protein sequence ID" value="CAV18739.1"/>
    <property type="molecule type" value="Genomic_DNA"/>
</dbReference>
<organism evidence="2 3">
    <name type="scientific">Vibrio atlanticus (strain LGP32)</name>
    <name type="common">Vibrio splendidus (strain Mel32)</name>
    <dbReference type="NCBI Taxonomy" id="575788"/>
    <lineage>
        <taxon>Bacteria</taxon>
        <taxon>Pseudomonadati</taxon>
        <taxon>Pseudomonadota</taxon>
        <taxon>Gammaproteobacteria</taxon>
        <taxon>Vibrionales</taxon>
        <taxon>Vibrionaceae</taxon>
        <taxon>Vibrio</taxon>
    </lineage>
</organism>
<dbReference type="Gene3D" id="3.20.80.10">
    <property type="entry name" value="Regulatory factor, effector binding domain"/>
    <property type="match status" value="1"/>
</dbReference>
<dbReference type="SUPFAM" id="SSF55136">
    <property type="entry name" value="Probable bacterial effector-binding domain"/>
    <property type="match status" value="1"/>
</dbReference>
<dbReference type="InterPro" id="IPR029441">
    <property type="entry name" value="Cass2"/>
</dbReference>
<name>B7VP07_VIBA3</name>
<sequence length="199" mass="22487">MARLSRQWMSFLVTLSAKNVGIKRYKISRVILQNIGFNTVRSSIGLGIKRMKVETIEAVKAYGFSVRTTNTDEIDPTKAKIGQLWQGFFDQAFPKLTPDSKVYGVYTNYQSDFTGEFDVVACTNALTDKNLNNLVETEIEAGKYLTFSAKGELPQAVIDLWGEVWAYFNAADCPHVRTYTTDFEFYKGETEVEISIAIQ</sequence>
<dbReference type="PANTHER" id="PTHR36444">
    <property type="entry name" value="TRANSCRIPTIONAL REGULATOR PROTEIN YOBU-RELATED"/>
    <property type="match status" value="1"/>
</dbReference>
<reference evidence="2 3" key="1">
    <citation type="submission" date="2009-02" db="EMBL/GenBank/DDBJ databases">
        <title>Vibrio splendidus str. LGP32 complete genome.</title>
        <authorList>
            <person name="Mazel D."/>
            <person name="Le Roux F."/>
        </authorList>
    </citation>
    <scope>NUCLEOTIDE SEQUENCE [LARGE SCALE GENOMIC DNA]</scope>
    <source>
        <strain evidence="2 3">LGP32</strain>
    </source>
</reference>
<dbReference type="STRING" id="575788.VS_1571"/>
<dbReference type="Pfam" id="PF14526">
    <property type="entry name" value="Cass2"/>
    <property type="match status" value="1"/>
</dbReference>
<dbReference type="eggNOG" id="COG3708">
    <property type="taxonomic scope" value="Bacteria"/>
</dbReference>
<dbReference type="SMART" id="SM00871">
    <property type="entry name" value="AraC_E_bind"/>
    <property type="match status" value="1"/>
</dbReference>
<accession>B7VP07</accession>
<dbReference type="InterPro" id="IPR053182">
    <property type="entry name" value="YobU-like_regulator"/>
</dbReference>
<dbReference type="InterPro" id="IPR010499">
    <property type="entry name" value="AraC_E-bd"/>
</dbReference>
<feature type="domain" description="AraC effector-binding" evidence="1">
    <location>
        <begin position="51"/>
        <end position="199"/>
    </location>
</feature>
<evidence type="ECO:0000313" key="3">
    <source>
        <dbReference type="Proteomes" id="UP000009100"/>
    </source>
</evidence>
<dbReference type="KEGG" id="vsp:VS_1571"/>
<proteinExistence type="predicted"/>